<evidence type="ECO:0000313" key="1">
    <source>
        <dbReference type="EMBL" id="KWS03821.1"/>
    </source>
</evidence>
<comment type="caution">
    <text evidence="1">The sequence shown here is derived from an EMBL/GenBank/DDBJ whole genome shotgun (WGS) entry which is preliminary data.</text>
</comment>
<keyword evidence="2" id="KW-1185">Reference proteome</keyword>
<proteinExistence type="predicted"/>
<dbReference type="EMBL" id="JAJA02000001">
    <property type="protein sequence ID" value="KWS03821.1"/>
    <property type="molecule type" value="Genomic_DNA"/>
</dbReference>
<protein>
    <submittedName>
        <fullName evidence="1">Uncharacterized protein</fullName>
    </submittedName>
</protein>
<evidence type="ECO:0000313" key="2">
    <source>
        <dbReference type="Proteomes" id="UP000023435"/>
    </source>
</evidence>
<dbReference type="AlphaFoldDB" id="A0A108U756"/>
<reference evidence="1 2" key="1">
    <citation type="journal article" date="2014" name="Genome Announc.">
        <title>Draft Genome Sequence of Lysobacter capsici AZ78, a Bacterium Antagonistic to Plant-Pathogenic Oomycetes.</title>
        <authorList>
            <person name="Puopolo G."/>
            <person name="Sonego P."/>
            <person name="Engelen K."/>
            <person name="Pertot I."/>
        </authorList>
    </citation>
    <scope>NUCLEOTIDE SEQUENCE [LARGE SCALE GENOMIC DNA]</scope>
    <source>
        <strain evidence="1 2">AZ78</strain>
    </source>
</reference>
<name>A0A108U756_9GAMM</name>
<organism evidence="1 2">
    <name type="scientific">Lysobacter capsici AZ78</name>
    <dbReference type="NCBI Taxonomy" id="1444315"/>
    <lineage>
        <taxon>Bacteria</taxon>
        <taxon>Pseudomonadati</taxon>
        <taxon>Pseudomonadota</taxon>
        <taxon>Gammaproteobacteria</taxon>
        <taxon>Lysobacterales</taxon>
        <taxon>Lysobacteraceae</taxon>
        <taxon>Lysobacter</taxon>
    </lineage>
</organism>
<accession>A0A108U756</accession>
<dbReference type="RefSeq" id="WP_201025453.1">
    <property type="nucleotide sequence ID" value="NZ_JAJA02000001.1"/>
</dbReference>
<sequence length="148" mass="16804">MTPDYKTGEQALDAAIRAYPWMDFHLVAYDEVSLIVRGTLDLSYGYQLQIEFGDVGYLDCPMTWRTATDAQVFSKVDPVTLRDDARERFFDGNGGEVFRFAVEGVHRPWFAHVVAARMRFFAAAHGEYLSWSDQAGAFDSRCRAGWEG</sequence>
<gene>
    <name evidence="1" type="ORF">AZ78_1370</name>
</gene>
<dbReference type="Proteomes" id="UP000023435">
    <property type="component" value="Unassembled WGS sequence"/>
</dbReference>